<reference evidence="3 4" key="1">
    <citation type="submission" date="2024-09" db="EMBL/GenBank/DDBJ databases">
        <authorList>
            <person name="Sun Q."/>
            <person name="Mori K."/>
        </authorList>
    </citation>
    <scope>NUCLEOTIDE SEQUENCE [LARGE SCALE GENOMIC DNA]</scope>
    <source>
        <strain evidence="3 4">ATCC 51272</strain>
    </source>
</reference>
<keyword evidence="1" id="KW-0472">Membrane</keyword>
<organism evidence="3 4">
    <name type="scientific">Hallella seregens ATCC 51272</name>
    <dbReference type="NCBI Taxonomy" id="1336250"/>
    <lineage>
        <taxon>Bacteria</taxon>
        <taxon>Pseudomonadati</taxon>
        <taxon>Bacteroidota</taxon>
        <taxon>Bacteroidia</taxon>
        <taxon>Bacteroidales</taxon>
        <taxon>Prevotellaceae</taxon>
        <taxon>Hallella</taxon>
    </lineage>
</organism>
<dbReference type="PANTHER" id="PTHR14969">
    <property type="entry name" value="SPHINGOSINE-1-PHOSPHATE PHOSPHOHYDROLASE"/>
    <property type="match status" value="1"/>
</dbReference>
<dbReference type="Pfam" id="PF01569">
    <property type="entry name" value="PAP2"/>
    <property type="match status" value="1"/>
</dbReference>
<dbReference type="InterPro" id="IPR000326">
    <property type="entry name" value="PAP2/HPO"/>
</dbReference>
<sequence length="236" mass="26962">MTFHTLCIPLCILQTLIDWDTRLTLAVNGCHNDYWDTFMMLFSGRFIWIPFYLSFVLVMFRNFHWRVNVACLVVGILLLVINDQVCSSLIRGMIGRMRPANLDNPISPLIHIVDGYRGGRFGFPSAHATNCWGTAFFVIYVFRRHLLSFTMAGWALLMCYSRAYLGVHYVGDLLAGTLLGLFNASVVYYVFQRSMRRTCETLKPSQVNSPQMYVPVIVCWSETALMLILAIGVYPS</sequence>
<feature type="transmembrane region" description="Helical" evidence="1">
    <location>
        <begin position="173"/>
        <end position="191"/>
    </location>
</feature>
<dbReference type="SUPFAM" id="SSF48317">
    <property type="entry name" value="Acid phosphatase/Vanadium-dependent haloperoxidase"/>
    <property type="match status" value="1"/>
</dbReference>
<feature type="transmembrane region" description="Helical" evidence="1">
    <location>
        <begin position="67"/>
        <end position="90"/>
    </location>
</feature>
<feature type="transmembrane region" description="Helical" evidence="1">
    <location>
        <begin position="212"/>
        <end position="234"/>
    </location>
</feature>
<keyword evidence="4" id="KW-1185">Reference proteome</keyword>
<dbReference type="Proteomes" id="UP001589688">
    <property type="component" value="Unassembled WGS sequence"/>
</dbReference>
<dbReference type="InterPro" id="IPR036938">
    <property type="entry name" value="PAP2/HPO_sf"/>
</dbReference>
<evidence type="ECO:0000313" key="3">
    <source>
        <dbReference type="EMBL" id="MFB9896275.1"/>
    </source>
</evidence>
<dbReference type="EMBL" id="JBHLZF010000001">
    <property type="protein sequence ID" value="MFB9896275.1"/>
    <property type="molecule type" value="Genomic_DNA"/>
</dbReference>
<dbReference type="SMART" id="SM00014">
    <property type="entry name" value="acidPPc"/>
    <property type="match status" value="1"/>
</dbReference>
<feature type="transmembrane region" description="Helical" evidence="1">
    <location>
        <begin position="121"/>
        <end position="142"/>
    </location>
</feature>
<keyword evidence="1" id="KW-1133">Transmembrane helix</keyword>
<dbReference type="RefSeq" id="WP_027952050.1">
    <property type="nucleotide sequence ID" value="NZ_JADU01000010.1"/>
</dbReference>
<feature type="transmembrane region" description="Helical" evidence="1">
    <location>
        <begin position="42"/>
        <end position="60"/>
    </location>
</feature>
<dbReference type="Gene3D" id="1.20.144.10">
    <property type="entry name" value="Phosphatidic acid phosphatase type 2/haloperoxidase"/>
    <property type="match status" value="1"/>
</dbReference>
<feature type="transmembrane region" description="Helical" evidence="1">
    <location>
        <begin position="149"/>
        <end position="167"/>
    </location>
</feature>
<evidence type="ECO:0000259" key="2">
    <source>
        <dbReference type="SMART" id="SM00014"/>
    </source>
</evidence>
<name>A0ABV5ZFY0_9BACT</name>
<dbReference type="PANTHER" id="PTHR14969:SF13">
    <property type="entry name" value="AT30094P"/>
    <property type="match status" value="1"/>
</dbReference>
<evidence type="ECO:0000313" key="4">
    <source>
        <dbReference type="Proteomes" id="UP001589688"/>
    </source>
</evidence>
<evidence type="ECO:0000256" key="1">
    <source>
        <dbReference type="SAM" id="Phobius"/>
    </source>
</evidence>
<protein>
    <submittedName>
        <fullName evidence="3">Phosphatase PAP2 family protein</fullName>
    </submittedName>
</protein>
<keyword evidence="1" id="KW-0812">Transmembrane</keyword>
<gene>
    <name evidence="3" type="ORF">ACFFK8_00150</name>
</gene>
<proteinExistence type="predicted"/>
<comment type="caution">
    <text evidence="3">The sequence shown here is derived from an EMBL/GenBank/DDBJ whole genome shotgun (WGS) entry which is preliminary data.</text>
</comment>
<accession>A0ABV5ZFY0</accession>
<feature type="domain" description="Phosphatidic acid phosphatase type 2/haloperoxidase" evidence="2">
    <location>
        <begin position="71"/>
        <end position="188"/>
    </location>
</feature>